<keyword evidence="3" id="KW-0324">Glycolysis</keyword>
<dbReference type="GO" id="GO:0046166">
    <property type="term" value="P:glyceraldehyde-3-phosphate biosynthetic process"/>
    <property type="evidence" value="ECO:0007669"/>
    <property type="project" value="TreeGrafter"/>
</dbReference>
<evidence type="ECO:0000256" key="1">
    <source>
        <dbReference type="ARBA" id="ARBA00007422"/>
    </source>
</evidence>
<dbReference type="PANTHER" id="PTHR21139:SF42">
    <property type="entry name" value="TRIOSEPHOSPHATE ISOMERASE"/>
    <property type="match status" value="1"/>
</dbReference>
<gene>
    <name evidence="4" type="ORF">A3H64_00110</name>
</gene>
<dbReference type="InterPro" id="IPR020861">
    <property type="entry name" value="Triosephosphate_isomerase_AS"/>
</dbReference>
<dbReference type="Gene3D" id="3.20.20.70">
    <property type="entry name" value="Aldolase class I"/>
    <property type="match status" value="1"/>
</dbReference>
<dbReference type="AlphaFoldDB" id="A0A1G2GTF2"/>
<keyword evidence="2 3" id="KW-0413">Isomerase</keyword>
<name>A0A1G2GTF2_9BACT</name>
<dbReference type="InterPro" id="IPR000652">
    <property type="entry name" value="Triosephosphate_isomerase"/>
</dbReference>
<dbReference type="InterPro" id="IPR035990">
    <property type="entry name" value="TIM_sf"/>
</dbReference>
<dbReference type="GO" id="GO:0005829">
    <property type="term" value="C:cytosol"/>
    <property type="evidence" value="ECO:0007669"/>
    <property type="project" value="TreeGrafter"/>
</dbReference>
<comment type="subunit">
    <text evidence="3">Homodimer.</text>
</comment>
<dbReference type="GO" id="GO:0004807">
    <property type="term" value="F:triose-phosphate isomerase activity"/>
    <property type="evidence" value="ECO:0007669"/>
    <property type="project" value="UniProtKB-UniRule"/>
</dbReference>
<dbReference type="PROSITE" id="PS00171">
    <property type="entry name" value="TIM_1"/>
    <property type="match status" value="1"/>
</dbReference>
<comment type="catalytic activity">
    <reaction evidence="3">
        <text>D-glyceraldehyde 3-phosphate = dihydroxyacetone phosphate</text>
        <dbReference type="Rhea" id="RHEA:18585"/>
        <dbReference type="ChEBI" id="CHEBI:57642"/>
        <dbReference type="ChEBI" id="CHEBI:59776"/>
        <dbReference type="EC" id="5.3.1.1"/>
    </reaction>
</comment>
<keyword evidence="3" id="KW-0963">Cytoplasm</keyword>
<sequence>MIRAKKRQLVVANWKCNPATLSEAQRLFAAIKKTVPRHKNIDVVVCPPAVFLSSFSAKGGSASGGKFHLPAGGSSFKLGIQDVFWENTGAYTGAVGPRMARSVGAGYAIVGHSERREHLKETNEITEAKVEAALEAGLRVVLCVGEKSREGDAAEYAAFVKEEVQTGLRGVTKHALKNVIIAYEPIWAIGSDEADTPERTLEMALYIRKTIADLYDRPTAQALPVLYGGSANTGNARAFLRDGGVDGLLIGRASLNAKEFGKIVELANES</sequence>
<dbReference type="GO" id="GO:0019563">
    <property type="term" value="P:glycerol catabolic process"/>
    <property type="evidence" value="ECO:0007669"/>
    <property type="project" value="TreeGrafter"/>
</dbReference>
<comment type="subcellular location">
    <subcellularLocation>
        <location evidence="3">Cytoplasm</location>
    </subcellularLocation>
</comment>
<dbReference type="Proteomes" id="UP000178186">
    <property type="component" value="Unassembled WGS sequence"/>
</dbReference>
<dbReference type="SUPFAM" id="SSF51351">
    <property type="entry name" value="Triosephosphate isomerase (TIM)"/>
    <property type="match status" value="1"/>
</dbReference>
<dbReference type="EC" id="5.3.1.1" evidence="3"/>
<evidence type="ECO:0000256" key="3">
    <source>
        <dbReference type="RuleBase" id="RU363013"/>
    </source>
</evidence>
<dbReference type="GO" id="GO:0006094">
    <property type="term" value="P:gluconeogenesis"/>
    <property type="evidence" value="ECO:0007669"/>
    <property type="project" value="UniProtKB-UniPathway"/>
</dbReference>
<evidence type="ECO:0000313" key="4">
    <source>
        <dbReference type="EMBL" id="OGZ53474.1"/>
    </source>
</evidence>
<reference evidence="4 5" key="1">
    <citation type="journal article" date="2016" name="Nat. Commun.">
        <title>Thousands of microbial genomes shed light on interconnected biogeochemical processes in an aquifer system.</title>
        <authorList>
            <person name="Anantharaman K."/>
            <person name="Brown C.T."/>
            <person name="Hug L.A."/>
            <person name="Sharon I."/>
            <person name="Castelle C.J."/>
            <person name="Probst A.J."/>
            <person name="Thomas B.C."/>
            <person name="Singh A."/>
            <person name="Wilkins M.J."/>
            <person name="Karaoz U."/>
            <person name="Brodie E.L."/>
            <person name="Williams K.H."/>
            <person name="Hubbard S.S."/>
            <person name="Banfield J.F."/>
        </authorList>
    </citation>
    <scope>NUCLEOTIDE SEQUENCE [LARGE SCALE GENOMIC DNA]</scope>
</reference>
<dbReference type="PROSITE" id="PS51440">
    <property type="entry name" value="TIM_2"/>
    <property type="match status" value="1"/>
</dbReference>
<proteinExistence type="inferred from homology"/>
<keyword evidence="3" id="KW-0312">Gluconeogenesis</keyword>
<dbReference type="InterPro" id="IPR013785">
    <property type="entry name" value="Aldolase_TIM"/>
</dbReference>
<organism evidence="4 5">
    <name type="scientific">Candidatus Ryanbacteria bacterium RIFCSPLOWO2_02_FULL_45_11c</name>
    <dbReference type="NCBI Taxonomy" id="1802128"/>
    <lineage>
        <taxon>Bacteria</taxon>
        <taxon>Candidatus Ryaniibacteriota</taxon>
    </lineage>
</organism>
<evidence type="ECO:0000256" key="2">
    <source>
        <dbReference type="ARBA" id="ARBA00023235"/>
    </source>
</evidence>
<evidence type="ECO:0000313" key="5">
    <source>
        <dbReference type="Proteomes" id="UP000178186"/>
    </source>
</evidence>
<dbReference type="Pfam" id="PF00121">
    <property type="entry name" value="TIM"/>
    <property type="match status" value="1"/>
</dbReference>
<dbReference type="GO" id="GO:0006096">
    <property type="term" value="P:glycolytic process"/>
    <property type="evidence" value="ECO:0007669"/>
    <property type="project" value="UniProtKB-UniRule"/>
</dbReference>
<comment type="caution">
    <text evidence="4">The sequence shown here is derived from an EMBL/GenBank/DDBJ whole genome shotgun (WGS) entry which is preliminary data.</text>
</comment>
<dbReference type="STRING" id="1802128.A3H64_00110"/>
<dbReference type="UniPathway" id="UPA00138"/>
<accession>A0A1G2GTF2</accession>
<comment type="pathway">
    <text evidence="3">Carbohydrate degradation; glycolysis; D-glyceraldehyde 3-phosphate from glycerone phosphate: step 1/1.</text>
</comment>
<comment type="similarity">
    <text evidence="1 3">Belongs to the triosephosphate isomerase family.</text>
</comment>
<dbReference type="UniPathway" id="UPA00109">
    <property type="reaction ID" value="UER00189"/>
</dbReference>
<protein>
    <recommendedName>
        <fullName evidence="3">Triosephosphate isomerase</fullName>
        <ecNumber evidence="3">5.3.1.1</ecNumber>
    </recommendedName>
</protein>
<dbReference type="NCBIfam" id="TIGR00419">
    <property type="entry name" value="tim"/>
    <property type="match status" value="1"/>
</dbReference>
<dbReference type="EMBL" id="MHNY01000055">
    <property type="protein sequence ID" value="OGZ53474.1"/>
    <property type="molecule type" value="Genomic_DNA"/>
</dbReference>
<dbReference type="CDD" id="cd00311">
    <property type="entry name" value="TIM"/>
    <property type="match status" value="1"/>
</dbReference>
<comment type="pathway">
    <text evidence="3">Carbohydrate biosynthesis; gluconeogenesis.</text>
</comment>
<dbReference type="PANTHER" id="PTHR21139">
    <property type="entry name" value="TRIOSEPHOSPHATE ISOMERASE"/>
    <property type="match status" value="1"/>
</dbReference>